<dbReference type="Proteomes" id="UP000309997">
    <property type="component" value="Unassembled WGS sequence"/>
</dbReference>
<sequence>MSLQSSLFNFSFTTPCSSSSHETSTPTITPFLNSVTRQSNQPESSGRSEENNGELLRASSRFCTCGRRHFLEAASTALFPICPSIASDNLQPRYKTVLNRVHPPRPDWYDEFYASVLNSTAEPYEAEVAVYKTQLFTNLIRGKARKVLEIGIGTGPNLKYYANSADIQVYGVDPNTKMEKFAQESAVAAGLPLSNFEFIQAVGEAIPLNDASVDAVVGTLVLCSVKEVGQTLQEVKRVLKPGGLYLFVEHVAAKDGTILRLLQSALDPLQQTVADGCNLSRDTGKEILQAGFSSVDLSMAFLSNAFIINPHVYGIASKSGLHVNGGSIPLPFLSAQHNNCKRDDSIQGQRALACWPLPVETVAKISSQGQGHGKVFLLSLLKGSGVCFSFSARHYCL</sequence>
<name>A0ACC4BT94_POPAL</name>
<gene>
    <name evidence="1" type="ORF">D5086_016165</name>
</gene>
<comment type="caution">
    <text evidence="1">The sequence shown here is derived from an EMBL/GenBank/DDBJ whole genome shotgun (WGS) entry which is preliminary data.</text>
</comment>
<proteinExistence type="predicted"/>
<keyword evidence="2" id="KW-1185">Reference proteome</keyword>
<dbReference type="EMBL" id="RCHU02000008">
    <property type="protein sequence ID" value="KAL3581833.1"/>
    <property type="molecule type" value="Genomic_DNA"/>
</dbReference>
<organism evidence="1 2">
    <name type="scientific">Populus alba</name>
    <name type="common">White poplar</name>
    <dbReference type="NCBI Taxonomy" id="43335"/>
    <lineage>
        <taxon>Eukaryota</taxon>
        <taxon>Viridiplantae</taxon>
        <taxon>Streptophyta</taxon>
        <taxon>Embryophyta</taxon>
        <taxon>Tracheophyta</taxon>
        <taxon>Spermatophyta</taxon>
        <taxon>Magnoliopsida</taxon>
        <taxon>eudicotyledons</taxon>
        <taxon>Gunneridae</taxon>
        <taxon>Pentapetalae</taxon>
        <taxon>rosids</taxon>
        <taxon>fabids</taxon>
        <taxon>Malpighiales</taxon>
        <taxon>Salicaceae</taxon>
        <taxon>Saliceae</taxon>
        <taxon>Populus</taxon>
    </lineage>
</organism>
<protein>
    <submittedName>
        <fullName evidence="1">Uncharacterized protein</fullName>
    </submittedName>
</protein>
<evidence type="ECO:0000313" key="2">
    <source>
        <dbReference type="Proteomes" id="UP000309997"/>
    </source>
</evidence>
<accession>A0ACC4BT94</accession>
<evidence type="ECO:0000313" key="1">
    <source>
        <dbReference type="EMBL" id="KAL3581833.1"/>
    </source>
</evidence>
<reference evidence="1 2" key="1">
    <citation type="journal article" date="2024" name="Plant Biotechnol. J.">
        <title>Genome and CRISPR/Cas9 system of a widespread forest tree (Populus alba) in the world.</title>
        <authorList>
            <person name="Liu Y.J."/>
            <person name="Jiang P.F."/>
            <person name="Han X.M."/>
            <person name="Li X.Y."/>
            <person name="Wang H.M."/>
            <person name="Wang Y.J."/>
            <person name="Wang X.X."/>
            <person name="Zeng Q.Y."/>
        </authorList>
    </citation>
    <scope>NUCLEOTIDE SEQUENCE [LARGE SCALE GENOMIC DNA]</scope>
    <source>
        <strain evidence="2">cv. PAL-ZL1</strain>
    </source>
</reference>